<name>A0A0C2Z5P6_HEBCY</name>
<proteinExistence type="predicted"/>
<evidence type="ECO:0000313" key="1">
    <source>
        <dbReference type="EMBL" id="KIM48517.1"/>
    </source>
</evidence>
<keyword evidence="2" id="KW-1185">Reference proteome</keyword>
<organism evidence="1 2">
    <name type="scientific">Hebeloma cylindrosporum</name>
    <dbReference type="NCBI Taxonomy" id="76867"/>
    <lineage>
        <taxon>Eukaryota</taxon>
        <taxon>Fungi</taxon>
        <taxon>Dikarya</taxon>
        <taxon>Basidiomycota</taxon>
        <taxon>Agaricomycotina</taxon>
        <taxon>Agaricomycetes</taxon>
        <taxon>Agaricomycetidae</taxon>
        <taxon>Agaricales</taxon>
        <taxon>Agaricineae</taxon>
        <taxon>Hymenogastraceae</taxon>
        <taxon>Hebeloma</taxon>
    </lineage>
</organism>
<reference evidence="2" key="2">
    <citation type="submission" date="2015-01" db="EMBL/GenBank/DDBJ databases">
        <title>Evolutionary Origins and Diversification of the Mycorrhizal Mutualists.</title>
        <authorList>
            <consortium name="DOE Joint Genome Institute"/>
            <consortium name="Mycorrhizal Genomics Consortium"/>
            <person name="Kohler A."/>
            <person name="Kuo A."/>
            <person name="Nagy L.G."/>
            <person name="Floudas D."/>
            <person name="Copeland A."/>
            <person name="Barry K.W."/>
            <person name="Cichocki N."/>
            <person name="Veneault-Fourrey C."/>
            <person name="LaButti K."/>
            <person name="Lindquist E.A."/>
            <person name="Lipzen A."/>
            <person name="Lundell T."/>
            <person name="Morin E."/>
            <person name="Murat C."/>
            <person name="Riley R."/>
            <person name="Ohm R."/>
            <person name="Sun H."/>
            <person name="Tunlid A."/>
            <person name="Henrissat B."/>
            <person name="Grigoriev I.V."/>
            <person name="Hibbett D.S."/>
            <person name="Martin F."/>
        </authorList>
    </citation>
    <scope>NUCLEOTIDE SEQUENCE [LARGE SCALE GENOMIC DNA]</scope>
    <source>
        <strain evidence="2">h7</strain>
    </source>
</reference>
<evidence type="ECO:0000313" key="2">
    <source>
        <dbReference type="Proteomes" id="UP000053424"/>
    </source>
</evidence>
<dbReference type="AlphaFoldDB" id="A0A0C2Z5P6"/>
<dbReference type="HOGENOM" id="CLU_2277833_0_0_1"/>
<accession>A0A0C2Z5P6</accession>
<reference evidence="1 2" key="1">
    <citation type="submission" date="2014-04" db="EMBL/GenBank/DDBJ databases">
        <authorList>
            <consortium name="DOE Joint Genome Institute"/>
            <person name="Kuo A."/>
            <person name="Gay G."/>
            <person name="Dore J."/>
            <person name="Kohler A."/>
            <person name="Nagy L.G."/>
            <person name="Floudas D."/>
            <person name="Copeland A."/>
            <person name="Barry K.W."/>
            <person name="Cichocki N."/>
            <person name="Veneault-Fourrey C."/>
            <person name="LaButti K."/>
            <person name="Lindquist E.A."/>
            <person name="Lipzen A."/>
            <person name="Lundell T."/>
            <person name="Morin E."/>
            <person name="Murat C."/>
            <person name="Sun H."/>
            <person name="Tunlid A."/>
            <person name="Henrissat B."/>
            <person name="Grigoriev I.V."/>
            <person name="Hibbett D.S."/>
            <person name="Martin F."/>
            <person name="Nordberg H.P."/>
            <person name="Cantor M.N."/>
            <person name="Hua S.X."/>
        </authorList>
    </citation>
    <scope>NUCLEOTIDE SEQUENCE [LARGE SCALE GENOMIC DNA]</scope>
    <source>
        <strain evidence="2">h7</strain>
    </source>
</reference>
<dbReference type="EMBL" id="KN831768">
    <property type="protein sequence ID" value="KIM48517.1"/>
    <property type="molecule type" value="Genomic_DNA"/>
</dbReference>
<gene>
    <name evidence="1" type="ORF">M413DRAFT_20903</name>
</gene>
<protein>
    <submittedName>
        <fullName evidence="1">Uncharacterized protein</fullName>
    </submittedName>
</protein>
<sequence length="121" mass="13264">MSQILIANTRTWKEHHIITMPVVQGRFDCYNGMTFTCSFKIDGGYYSGSGKYNASVAPFNTGATLTYCIPSDIMGSHPFSIVVGKEYFTLRQNNGVVVEGALKKPVSSRSEAEGKITWVVG</sequence>
<dbReference type="Proteomes" id="UP000053424">
    <property type="component" value="Unassembled WGS sequence"/>
</dbReference>